<dbReference type="EMBL" id="CP110257">
    <property type="protein sequence ID" value="UZD55366.1"/>
    <property type="molecule type" value="Genomic_DNA"/>
</dbReference>
<evidence type="ECO:0000313" key="1">
    <source>
        <dbReference type="EMBL" id="UZD55366.1"/>
    </source>
</evidence>
<evidence type="ECO:0000313" key="2">
    <source>
        <dbReference type="Proteomes" id="UP001163266"/>
    </source>
</evidence>
<dbReference type="PANTHER" id="PTHR34846">
    <property type="entry name" value="4-CARBOXYMUCONOLACTONE DECARBOXYLASE FAMILY PROTEIN (AFU_ORTHOLOGUE AFUA_6G11590)"/>
    <property type="match status" value="1"/>
</dbReference>
<keyword evidence="2" id="KW-1185">Reference proteome</keyword>
<organism evidence="1 2">
    <name type="scientific">Caldimonas aquatica</name>
    <dbReference type="NCBI Taxonomy" id="376175"/>
    <lineage>
        <taxon>Bacteria</taxon>
        <taxon>Pseudomonadati</taxon>
        <taxon>Pseudomonadota</taxon>
        <taxon>Betaproteobacteria</taxon>
        <taxon>Burkholderiales</taxon>
        <taxon>Sphaerotilaceae</taxon>
        <taxon>Caldimonas</taxon>
    </lineage>
</organism>
<proteinExistence type="predicted"/>
<reference evidence="1" key="1">
    <citation type="submission" date="2022-10" db="EMBL/GenBank/DDBJ databases">
        <title>Complete genome sequence of Schlegelella aquatica LMG 23380.</title>
        <authorList>
            <person name="Musilova J."/>
            <person name="Kourilova X."/>
            <person name="Bezdicek M."/>
            <person name="Hermankova K."/>
            <person name="Obruca S."/>
            <person name="Sedlar K."/>
        </authorList>
    </citation>
    <scope>NUCLEOTIDE SEQUENCE</scope>
    <source>
        <strain evidence="1">LMG 23380</strain>
    </source>
</reference>
<dbReference type="Proteomes" id="UP001163266">
    <property type="component" value="Chromosome"/>
</dbReference>
<dbReference type="SUPFAM" id="SSF69118">
    <property type="entry name" value="AhpD-like"/>
    <property type="match status" value="1"/>
</dbReference>
<dbReference type="InterPro" id="IPR029032">
    <property type="entry name" value="AhpD-like"/>
</dbReference>
<accession>A0ABY6MTN3</accession>
<protein>
    <submittedName>
        <fullName evidence="1">Carboxymuconolactone decarboxylase family protein</fullName>
    </submittedName>
</protein>
<sequence length="202" mass="22170">MTSVPQGASRCAGPLAERLPALPLDALDAEQRAAAEELIAGPRKAVKGPFIALLRSPRLMARLQKVGEYLRFESALPRRASEFATLIVARHWTQQFEWHVHVPLAMAEGTAPETIEALRQGRRPQTMSEEEALVYDFTTELLAHHGVADRTFERAREAWGERGLVDLVGLIGYFAAVSMVLNVAHTPPEPTPGVEPLPALPL</sequence>
<dbReference type="RefSeq" id="WP_264893120.1">
    <property type="nucleotide sequence ID" value="NZ_CP110257.1"/>
</dbReference>
<dbReference type="PANTHER" id="PTHR34846:SF11">
    <property type="entry name" value="4-CARBOXYMUCONOLACTONE DECARBOXYLASE FAMILY PROTEIN (AFU_ORTHOLOGUE AFUA_6G11590)"/>
    <property type="match status" value="1"/>
</dbReference>
<dbReference type="Gene3D" id="1.20.1290.10">
    <property type="entry name" value="AhpD-like"/>
    <property type="match status" value="1"/>
</dbReference>
<name>A0ABY6MTN3_9BURK</name>
<gene>
    <name evidence="1" type="ORF">OMP39_01890</name>
</gene>